<dbReference type="RefSeq" id="WP_214789964.1">
    <property type="nucleotide sequence ID" value="NZ_JANIEL010000029.1"/>
</dbReference>
<feature type="DNA-binding region" description="H-T-H motif" evidence="2">
    <location>
        <begin position="35"/>
        <end position="54"/>
    </location>
</feature>
<gene>
    <name evidence="4" type="ORF">ACFQO8_10790</name>
</gene>
<accession>A0ABW2PMZ1</accession>
<keyword evidence="5" id="KW-1185">Reference proteome</keyword>
<reference evidence="5" key="1">
    <citation type="journal article" date="2019" name="Int. J. Syst. Evol. Microbiol.">
        <title>The Global Catalogue of Microorganisms (GCM) 10K type strain sequencing project: providing services to taxonomists for standard genome sequencing and annotation.</title>
        <authorList>
            <consortium name="The Broad Institute Genomics Platform"/>
            <consortium name="The Broad Institute Genome Sequencing Center for Infectious Disease"/>
            <person name="Wu L."/>
            <person name="Ma J."/>
        </authorList>
    </citation>
    <scope>NUCLEOTIDE SEQUENCE [LARGE SCALE GENOMIC DNA]</scope>
    <source>
        <strain evidence="5">CCUG 55590</strain>
    </source>
</reference>
<dbReference type="PANTHER" id="PTHR43479:SF11">
    <property type="entry name" value="ACREF_ENVCD OPERON REPRESSOR-RELATED"/>
    <property type="match status" value="1"/>
</dbReference>
<organism evidence="4 5">
    <name type="scientific">Exiguobacterium aestuarii</name>
    <dbReference type="NCBI Taxonomy" id="273527"/>
    <lineage>
        <taxon>Bacteria</taxon>
        <taxon>Bacillati</taxon>
        <taxon>Bacillota</taxon>
        <taxon>Bacilli</taxon>
        <taxon>Bacillales</taxon>
        <taxon>Bacillales Family XII. Incertae Sedis</taxon>
        <taxon>Exiguobacterium</taxon>
    </lineage>
</organism>
<dbReference type="EMBL" id="JBHTCE010000002">
    <property type="protein sequence ID" value="MFC7390627.1"/>
    <property type="molecule type" value="Genomic_DNA"/>
</dbReference>
<feature type="domain" description="HTH tetR-type" evidence="3">
    <location>
        <begin position="12"/>
        <end position="72"/>
    </location>
</feature>
<dbReference type="SUPFAM" id="SSF46689">
    <property type="entry name" value="Homeodomain-like"/>
    <property type="match status" value="1"/>
</dbReference>
<sequence length="180" mass="21281">MLKQKPVNTNSKRSINLLVDTMLELMRRTNFTSITISELTKTAGLARNTFYAHFDTKEDVLTYHMYQIFRHRIQLALTEAGQEQLDFDTLYFEIWSDNLEFLNLLKENDLLPLLNRFEEHFDLLCIDFQIYENCNVSEKAEVYANAVYADSLASIVKRWMKTGMKETPQELSDIFKEFIR</sequence>
<dbReference type="Gene3D" id="1.10.357.10">
    <property type="entry name" value="Tetracycline Repressor, domain 2"/>
    <property type="match status" value="1"/>
</dbReference>
<comment type="caution">
    <text evidence="4">The sequence shown here is derived from an EMBL/GenBank/DDBJ whole genome shotgun (WGS) entry which is preliminary data.</text>
</comment>
<dbReference type="PANTHER" id="PTHR43479">
    <property type="entry name" value="ACREF/ENVCD OPERON REPRESSOR-RELATED"/>
    <property type="match status" value="1"/>
</dbReference>
<keyword evidence="1 2" id="KW-0238">DNA-binding</keyword>
<name>A0ABW2PMZ1_9BACL</name>
<evidence type="ECO:0000259" key="3">
    <source>
        <dbReference type="PROSITE" id="PS50977"/>
    </source>
</evidence>
<protein>
    <submittedName>
        <fullName evidence="4">TetR/AcrR family transcriptional regulator</fullName>
    </submittedName>
</protein>
<dbReference type="InterPro" id="IPR001647">
    <property type="entry name" value="HTH_TetR"/>
</dbReference>
<dbReference type="Pfam" id="PF00440">
    <property type="entry name" value="TetR_N"/>
    <property type="match status" value="1"/>
</dbReference>
<proteinExistence type="predicted"/>
<evidence type="ECO:0000313" key="4">
    <source>
        <dbReference type="EMBL" id="MFC7390627.1"/>
    </source>
</evidence>
<dbReference type="Pfam" id="PF14278">
    <property type="entry name" value="TetR_C_8"/>
    <property type="match status" value="1"/>
</dbReference>
<dbReference type="InterPro" id="IPR039532">
    <property type="entry name" value="TetR_C_Firmicutes"/>
</dbReference>
<dbReference type="InterPro" id="IPR050624">
    <property type="entry name" value="HTH-type_Tx_Regulator"/>
</dbReference>
<evidence type="ECO:0000256" key="1">
    <source>
        <dbReference type="ARBA" id="ARBA00023125"/>
    </source>
</evidence>
<evidence type="ECO:0000256" key="2">
    <source>
        <dbReference type="PROSITE-ProRule" id="PRU00335"/>
    </source>
</evidence>
<dbReference type="InterPro" id="IPR009057">
    <property type="entry name" value="Homeodomain-like_sf"/>
</dbReference>
<dbReference type="PROSITE" id="PS50977">
    <property type="entry name" value="HTH_TETR_2"/>
    <property type="match status" value="1"/>
</dbReference>
<dbReference type="Proteomes" id="UP001596439">
    <property type="component" value="Unassembled WGS sequence"/>
</dbReference>
<evidence type="ECO:0000313" key="5">
    <source>
        <dbReference type="Proteomes" id="UP001596439"/>
    </source>
</evidence>